<evidence type="ECO:0000256" key="7">
    <source>
        <dbReference type="SAM" id="MobiDB-lite"/>
    </source>
</evidence>
<dbReference type="Gene3D" id="2.60.40.820">
    <property type="entry name" value="Transcription factor, T-box"/>
    <property type="match status" value="1"/>
</dbReference>
<dbReference type="SMART" id="SM00425">
    <property type="entry name" value="TBOX"/>
    <property type="match status" value="1"/>
</dbReference>
<dbReference type="CDD" id="cd20188">
    <property type="entry name" value="T-box_TBX2_3-like"/>
    <property type="match status" value="1"/>
</dbReference>
<protein>
    <submittedName>
        <fullName evidence="10">T-box protein 2-like isoform X1</fullName>
    </submittedName>
</protein>
<keyword evidence="5 6" id="KW-0539">Nucleus</keyword>
<comment type="caution">
    <text evidence="6">Lacks conserved residue(s) required for the propagation of feature annotation.</text>
</comment>
<feature type="region of interest" description="Disordered" evidence="7">
    <location>
        <begin position="356"/>
        <end position="402"/>
    </location>
</feature>
<dbReference type="InterPro" id="IPR001699">
    <property type="entry name" value="TF_T-box"/>
</dbReference>
<feature type="compositionally biased region" description="Basic and acidic residues" evidence="7">
    <location>
        <begin position="356"/>
        <end position="383"/>
    </location>
</feature>
<gene>
    <name evidence="10" type="primary">LOC106459313</name>
</gene>
<dbReference type="InterPro" id="IPR018186">
    <property type="entry name" value="TF_T-box_CS"/>
</dbReference>
<evidence type="ECO:0000256" key="4">
    <source>
        <dbReference type="ARBA" id="ARBA00023163"/>
    </source>
</evidence>
<dbReference type="Proteomes" id="UP000694941">
    <property type="component" value="Unplaced"/>
</dbReference>
<accession>A0ABM1SCX5</accession>
<evidence type="ECO:0000313" key="10">
    <source>
        <dbReference type="RefSeq" id="XP_022241480.1"/>
    </source>
</evidence>
<dbReference type="PANTHER" id="PTHR11267">
    <property type="entry name" value="T-BOX PROTEIN-RELATED"/>
    <property type="match status" value="1"/>
</dbReference>
<keyword evidence="3 6" id="KW-0238">DNA-binding</keyword>
<evidence type="ECO:0000313" key="9">
    <source>
        <dbReference type="Proteomes" id="UP000694941"/>
    </source>
</evidence>
<dbReference type="RefSeq" id="XP_022241480.1">
    <property type="nucleotide sequence ID" value="XM_022385772.1"/>
</dbReference>
<dbReference type="InterPro" id="IPR036960">
    <property type="entry name" value="T-box_sf"/>
</dbReference>
<evidence type="ECO:0000256" key="3">
    <source>
        <dbReference type="ARBA" id="ARBA00023125"/>
    </source>
</evidence>
<feature type="domain" description="T-box" evidence="8">
    <location>
        <begin position="86"/>
        <end position="264"/>
    </location>
</feature>
<evidence type="ECO:0000259" key="8">
    <source>
        <dbReference type="PROSITE" id="PS50252"/>
    </source>
</evidence>
<dbReference type="PROSITE" id="PS01283">
    <property type="entry name" value="TBOX_1"/>
    <property type="match status" value="1"/>
</dbReference>
<dbReference type="PROSITE" id="PS50252">
    <property type="entry name" value="TBOX_3"/>
    <property type="match status" value="1"/>
</dbReference>
<dbReference type="PRINTS" id="PR00937">
    <property type="entry name" value="TBOX"/>
</dbReference>
<feature type="compositionally biased region" description="Polar residues" evidence="7">
    <location>
        <begin position="392"/>
        <end position="402"/>
    </location>
</feature>
<comment type="subcellular location">
    <subcellularLocation>
        <location evidence="1 6">Nucleus</location>
    </subcellularLocation>
</comment>
<evidence type="ECO:0000256" key="6">
    <source>
        <dbReference type="PROSITE-ProRule" id="PRU00201"/>
    </source>
</evidence>
<organism evidence="9 10">
    <name type="scientific">Limulus polyphemus</name>
    <name type="common">Atlantic horseshoe crab</name>
    <dbReference type="NCBI Taxonomy" id="6850"/>
    <lineage>
        <taxon>Eukaryota</taxon>
        <taxon>Metazoa</taxon>
        <taxon>Ecdysozoa</taxon>
        <taxon>Arthropoda</taxon>
        <taxon>Chelicerata</taxon>
        <taxon>Merostomata</taxon>
        <taxon>Xiphosura</taxon>
        <taxon>Limulidae</taxon>
        <taxon>Limulus</taxon>
    </lineage>
</organism>
<dbReference type="PANTHER" id="PTHR11267:SF181">
    <property type="entry name" value="OPTOMOTOR-BLIND PROTEIN"/>
    <property type="match status" value="1"/>
</dbReference>
<evidence type="ECO:0000256" key="5">
    <source>
        <dbReference type="ARBA" id="ARBA00023242"/>
    </source>
</evidence>
<reference evidence="10" key="1">
    <citation type="submission" date="2025-08" db="UniProtKB">
        <authorList>
            <consortium name="RefSeq"/>
        </authorList>
    </citation>
    <scope>IDENTIFICATION</scope>
    <source>
        <tissue evidence="10">Muscle</tissue>
    </source>
</reference>
<dbReference type="InterPro" id="IPR046360">
    <property type="entry name" value="T-box_DNA-bd"/>
</dbReference>
<sequence length="565" mass="63483">MAFNPFLLPSIRQPDFGVCSLLSQPFHFSLPLSQSYPSHFFKLPLPLSVPPQFADKSSLEHGRQLQLMGSFNDHDDGVQDDPKVTLESKELWEQFHSLDTEMVITKLGRRMFPAFKVRVSGLDKKAKYIMLMDIVAADDCRYKFHNSRWMVAGKADPEIPKRMYIHPDSPSTGEHWMQKVVSFHKLKLTNNVCGQHGSTILNSMHKYQPRFHLVQTNDILKLPYSTFRTYAFKETEFIAVTAYQNKEITKLKIDNNPFAKGFREVRNAKEDRKSVVAFLSTKDPPTDHQMSLKSSLDIPYNVEERNDDSNCDKINMNETNLKKLSSVTPKGDPRDCVSATKSGCVRAVAGLPSEDFSKLETEKASTKEPKDISSEPINLEKPKNKSPGNDLDTISSTESHVQSELRNSPIHCQSLFSSHVGNNNILPCMDPKALWSRLCFPSLSLHSATLDHRFLYPTPTERLGYDGHNPSKDFRYSPYLLPHAARGLSDRVLPCQSGSTRVISPIFKFTPTPSAVSTSLSSLPSATCSCSSSNCPVQFSSSPTKESLMSRRLITPSSLSKQLDI</sequence>
<keyword evidence="4" id="KW-0804">Transcription</keyword>
<keyword evidence="9" id="KW-1185">Reference proteome</keyword>
<proteinExistence type="predicted"/>
<dbReference type="PROSITE" id="PS01264">
    <property type="entry name" value="TBOX_2"/>
    <property type="match status" value="1"/>
</dbReference>
<dbReference type="GeneID" id="106459313"/>
<dbReference type="SUPFAM" id="SSF49417">
    <property type="entry name" value="p53-like transcription factors"/>
    <property type="match status" value="1"/>
</dbReference>
<name>A0ABM1SCX5_LIMPO</name>
<dbReference type="Pfam" id="PF00907">
    <property type="entry name" value="T-box"/>
    <property type="match status" value="1"/>
</dbReference>
<evidence type="ECO:0000256" key="1">
    <source>
        <dbReference type="ARBA" id="ARBA00004123"/>
    </source>
</evidence>
<keyword evidence="2" id="KW-0805">Transcription regulation</keyword>
<dbReference type="InterPro" id="IPR008967">
    <property type="entry name" value="p53-like_TF_DNA-bd_sf"/>
</dbReference>
<evidence type="ECO:0000256" key="2">
    <source>
        <dbReference type="ARBA" id="ARBA00023015"/>
    </source>
</evidence>